<name>A0A7M1XIM9_9SPIR</name>
<dbReference type="GO" id="GO:0055052">
    <property type="term" value="C:ATP-binding cassette (ABC) transporter complex, substrate-binding subunit-containing"/>
    <property type="evidence" value="ECO:0007669"/>
    <property type="project" value="TreeGrafter"/>
</dbReference>
<reference evidence="5 6" key="1">
    <citation type="submission" date="2018-08" db="EMBL/GenBank/DDBJ databases">
        <title>The first complete genome of Treponema rectale (CHPAT), a commensal spirochete of the bovine rectum.</title>
        <authorList>
            <person name="Staton G.J."/>
            <person name="Clegg S.R."/>
            <person name="Carter S.D."/>
            <person name="Radford A.D."/>
            <person name="Darby A."/>
            <person name="Hall N."/>
            <person name="Birtles R.J."/>
            <person name="Evans N.J."/>
        </authorList>
    </citation>
    <scope>NUCLEOTIDE SEQUENCE [LARGE SCALE GENOMIC DNA]</scope>
    <source>
        <strain evidence="5 6">CHPA</strain>
    </source>
</reference>
<evidence type="ECO:0000256" key="3">
    <source>
        <dbReference type="ARBA" id="ARBA00022729"/>
    </source>
</evidence>
<organism evidence="5 6">
    <name type="scientific">Treponema rectale</name>
    <dbReference type="NCBI Taxonomy" id="744512"/>
    <lineage>
        <taxon>Bacteria</taxon>
        <taxon>Pseudomonadati</taxon>
        <taxon>Spirochaetota</taxon>
        <taxon>Spirochaetia</taxon>
        <taxon>Spirochaetales</taxon>
        <taxon>Treponemataceae</taxon>
        <taxon>Treponema</taxon>
    </lineage>
</organism>
<gene>
    <name evidence="5" type="ORF">DYE49_00205</name>
</gene>
<dbReference type="AlphaFoldDB" id="A0A7M1XIM9"/>
<sequence length="430" mass="45782">MKSSKFVTLLGLVGMTFGMASCGGNTSSVEGSAAGNTSDPGSSVVAKTEIVVGSPSGQKTWVETKVNEFLREQHLDTKYTVSMYELGEGDVNSKVTDWTAGPDIYAYASDQTLGLVGKGALAKVPEAYANAMKTALGNEAMGAAKVGTSYYGYPYAGDNGYFLYYNKSIFTDTTKLEKLTDVVSVCQASNLKLSYKLADTFFSTGLMFSFGARYNVELSADAKSIEAITADFNTEKGVKAIKAMKDIINNTGIDTTKEGQKAPTVANGLGACVDGGWNASNYKEALGDDYGCCKLPTVTVGSETVNLGSFLGYKLYGVNPSRTGTTTEKLSDLHKLANFLISKDVQEKRFDDLTIVPTNAEVKAMTKVQNTPHVKALADQSAFAVAQTIVPGHVWDETSNPYASLLANPTATDEEIQGYANSYNTAVQTL</sequence>
<dbReference type="GO" id="GO:1901982">
    <property type="term" value="F:maltose binding"/>
    <property type="evidence" value="ECO:0007669"/>
    <property type="project" value="TreeGrafter"/>
</dbReference>
<dbReference type="SUPFAM" id="SSF53850">
    <property type="entry name" value="Periplasmic binding protein-like II"/>
    <property type="match status" value="1"/>
</dbReference>
<dbReference type="PROSITE" id="PS51257">
    <property type="entry name" value="PROKAR_LIPOPROTEIN"/>
    <property type="match status" value="1"/>
</dbReference>
<dbReference type="EMBL" id="CP031517">
    <property type="protein sequence ID" value="QOS38960.1"/>
    <property type="molecule type" value="Genomic_DNA"/>
</dbReference>
<dbReference type="PANTHER" id="PTHR30061:SF50">
    <property type="entry name" value="MALTOSE_MALTODEXTRIN-BINDING PERIPLASMIC PROTEIN"/>
    <property type="match status" value="1"/>
</dbReference>
<evidence type="ECO:0000256" key="1">
    <source>
        <dbReference type="ARBA" id="ARBA00008520"/>
    </source>
</evidence>
<keyword evidence="3 4" id="KW-0732">Signal</keyword>
<dbReference type="Proteomes" id="UP000593591">
    <property type="component" value="Chromosome"/>
</dbReference>
<keyword evidence="2" id="KW-0813">Transport</keyword>
<feature type="chain" id="PRO_5032325340" evidence="4">
    <location>
        <begin position="21"/>
        <end position="430"/>
    </location>
</feature>
<dbReference type="InterPro" id="IPR006059">
    <property type="entry name" value="SBP"/>
</dbReference>
<dbReference type="PANTHER" id="PTHR30061">
    <property type="entry name" value="MALTOSE-BINDING PERIPLASMIC PROTEIN"/>
    <property type="match status" value="1"/>
</dbReference>
<evidence type="ECO:0000313" key="5">
    <source>
        <dbReference type="EMBL" id="QOS38960.1"/>
    </source>
</evidence>
<proteinExistence type="inferred from homology"/>
<protein>
    <submittedName>
        <fullName evidence="5">Extracellular solute-binding protein</fullName>
    </submittedName>
</protein>
<dbReference type="Pfam" id="PF13416">
    <property type="entry name" value="SBP_bac_8"/>
    <property type="match status" value="1"/>
</dbReference>
<dbReference type="KEGG" id="trc:DYE49_00205"/>
<comment type="similarity">
    <text evidence="1">Belongs to the bacterial solute-binding protein 1 family.</text>
</comment>
<dbReference type="GO" id="GO:0042956">
    <property type="term" value="P:maltodextrin transmembrane transport"/>
    <property type="evidence" value="ECO:0007669"/>
    <property type="project" value="TreeGrafter"/>
</dbReference>
<evidence type="ECO:0000256" key="2">
    <source>
        <dbReference type="ARBA" id="ARBA00022448"/>
    </source>
</evidence>
<accession>A0A7M1XIM9</accession>
<evidence type="ECO:0000313" key="6">
    <source>
        <dbReference type="Proteomes" id="UP000593591"/>
    </source>
</evidence>
<dbReference type="Gene3D" id="3.40.190.10">
    <property type="entry name" value="Periplasmic binding protein-like II"/>
    <property type="match status" value="2"/>
</dbReference>
<dbReference type="GO" id="GO:0015768">
    <property type="term" value="P:maltose transport"/>
    <property type="evidence" value="ECO:0007669"/>
    <property type="project" value="TreeGrafter"/>
</dbReference>
<evidence type="ECO:0000256" key="4">
    <source>
        <dbReference type="SAM" id="SignalP"/>
    </source>
</evidence>
<feature type="signal peptide" evidence="4">
    <location>
        <begin position="1"/>
        <end position="20"/>
    </location>
</feature>